<organism evidence="4 5">
    <name type="scientific">Mucor circinelloides f. circinelloides (strain 1006PhL)</name>
    <name type="common">Mucormycosis agent</name>
    <name type="synonym">Calyptromyces circinelloides</name>
    <dbReference type="NCBI Taxonomy" id="1220926"/>
    <lineage>
        <taxon>Eukaryota</taxon>
        <taxon>Fungi</taxon>
        <taxon>Fungi incertae sedis</taxon>
        <taxon>Mucoromycota</taxon>
        <taxon>Mucoromycotina</taxon>
        <taxon>Mucoromycetes</taxon>
        <taxon>Mucorales</taxon>
        <taxon>Mucorineae</taxon>
        <taxon>Mucoraceae</taxon>
        <taxon>Mucor</taxon>
    </lineage>
</organism>
<sequence>MSHPDIHEKSYHEHIEDVASIPDRTLPVYKKKWFLVSAVVFTVTAAIVIAIVVPISIRNQSMAQQKDTMIYTTSVSKNESDIGSESTSTPATTTTTTTTTTTIPQNNTKNRKTASLITPDHQESYHPPVYAHAVSPWSNLTRIKVYSPSDQGRIFVMGDIHGCLEEMNQLLEKIQFKPNQDALILAGDLVFRGQDSIGVIQRARQLNALCVRGNHDDKVIRLKTYEYQHGSASMSPADEIMPEGEVGDPLKFGNKHVEISKNLNVEDYNYLAGCPLILDIPDLNTRVVHGGLDPFITNLVDNDPWSVMNMRDMDDNNQPSKLKLNKKPGNDIQHWTSAYQTNAAKTHNPVTVYYGHDASRGIVIDNQTVGVDSGCVYGRKLSVVEMRSRQLTQVDCLDGDKHGDDDDD</sequence>
<feature type="compositionally biased region" description="Low complexity" evidence="1">
    <location>
        <begin position="92"/>
        <end position="102"/>
    </location>
</feature>
<dbReference type="AlphaFoldDB" id="S2JNF6"/>
<dbReference type="PANTHER" id="PTHR42850">
    <property type="entry name" value="METALLOPHOSPHOESTERASE"/>
    <property type="match status" value="1"/>
</dbReference>
<keyword evidence="2" id="KW-1133">Transmembrane helix</keyword>
<dbReference type="OMA" id="NAAKTHN"/>
<evidence type="ECO:0000256" key="1">
    <source>
        <dbReference type="SAM" id="MobiDB-lite"/>
    </source>
</evidence>
<dbReference type="InterPro" id="IPR029052">
    <property type="entry name" value="Metallo-depent_PP-like"/>
</dbReference>
<dbReference type="InParanoid" id="S2JNF6"/>
<gene>
    <name evidence="4" type="ORF">HMPREF1544_01360</name>
</gene>
<keyword evidence="5" id="KW-1185">Reference proteome</keyword>
<dbReference type="InterPro" id="IPR050126">
    <property type="entry name" value="Ap4A_hydrolase"/>
</dbReference>
<evidence type="ECO:0000313" key="5">
    <source>
        <dbReference type="Proteomes" id="UP000014254"/>
    </source>
</evidence>
<accession>S2JNF6</accession>
<feature type="domain" description="Calcineurin-like phosphoesterase" evidence="3">
    <location>
        <begin position="153"/>
        <end position="357"/>
    </location>
</feature>
<evidence type="ECO:0000256" key="2">
    <source>
        <dbReference type="SAM" id="Phobius"/>
    </source>
</evidence>
<dbReference type="InterPro" id="IPR004843">
    <property type="entry name" value="Calcineurin-like_PHP"/>
</dbReference>
<name>S2JNF6_MUCC1</name>
<dbReference type="GO" id="GO:0016791">
    <property type="term" value="F:phosphatase activity"/>
    <property type="evidence" value="ECO:0007669"/>
    <property type="project" value="TreeGrafter"/>
</dbReference>
<dbReference type="eggNOG" id="KOG0371">
    <property type="taxonomic scope" value="Eukaryota"/>
</dbReference>
<dbReference type="Gene3D" id="3.60.21.10">
    <property type="match status" value="1"/>
</dbReference>
<dbReference type="PANTHER" id="PTHR42850:SF4">
    <property type="entry name" value="ZINC-DEPENDENT ENDOPOLYPHOSPHATASE"/>
    <property type="match status" value="1"/>
</dbReference>
<dbReference type="GO" id="GO:0005737">
    <property type="term" value="C:cytoplasm"/>
    <property type="evidence" value="ECO:0007669"/>
    <property type="project" value="TreeGrafter"/>
</dbReference>
<dbReference type="Pfam" id="PF00149">
    <property type="entry name" value="Metallophos"/>
    <property type="match status" value="1"/>
</dbReference>
<dbReference type="EMBL" id="KE123905">
    <property type="protein sequence ID" value="EPB91851.1"/>
    <property type="molecule type" value="Genomic_DNA"/>
</dbReference>
<reference evidence="5" key="1">
    <citation type="submission" date="2013-05" db="EMBL/GenBank/DDBJ databases">
        <title>The Genome sequence of Mucor circinelloides f. circinelloides 1006PhL.</title>
        <authorList>
            <consortium name="The Broad Institute Genomics Platform"/>
            <person name="Cuomo C."/>
            <person name="Earl A."/>
            <person name="Findley K."/>
            <person name="Lee S.C."/>
            <person name="Walker B."/>
            <person name="Young S."/>
            <person name="Zeng Q."/>
            <person name="Gargeya S."/>
            <person name="Fitzgerald M."/>
            <person name="Haas B."/>
            <person name="Abouelleil A."/>
            <person name="Allen A.W."/>
            <person name="Alvarado L."/>
            <person name="Arachchi H.M."/>
            <person name="Berlin A.M."/>
            <person name="Chapman S.B."/>
            <person name="Gainer-Dewar J."/>
            <person name="Goldberg J."/>
            <person name="Griggs A."/>
            <person name="Gujja S."/>
            <person name="Hansen M."/>
            <person name="Howarth C."/>
            <person name="Imamovic A."/>
            <person name="Ireland A."/>
            <person name="Larimer J."/>
            <person name="McCowan C."/>
            <person name="Murphy C."/>
            <person name="Pearson M."/>
            <person name="Poon T.W."/>
            <person name="Priest M."/>
            <person name="Roberts A."/>
            <person name="Saif S."/>
            <person name="Shea T."/>
            <person name="Sisk P."/>
            <person name="Sykes S."/>
            <person name="Wortman J."/>
            <person name="Nusbaum C."/>
            <person name="Birren B."/>
        </authorList>
    </citation>
    <scope>NUCLEOTIDE SEQUENCE [LARGE SCALE GENOMIC DNA]</scope>
    <source>
        <strain evidence="5">1006PhL</strain>
    </source>
</reference>
<protein>
    <recommendedName>
        <fullName evidence="3">Calcineurin-like phosphoesterase domain-containing protein</fullName>
    </recommendedName>
</protein>
<dbReference type="STRING" id="1220926.S2JNF6"/>
<proteinExistence type="predicted"/>
<keyword evidence="2" id="KW-0472">Membrane</keyword>
<dbReference type="SUPFAM" id="SSF56300">
    <property type="entry name" value="Metallo-dependent phosphatases"/>
    <property type="match status" value="1"/>
</dbReference>
<feature type="transmembrane region" description="Helical" evidence="2">
    <location>
        <begin position="33"/>
        <end position="57"/>
    </location>
</feature>
<evidence type="ECO:0000313" key="4">
    <source>
        <dbReference type="EMBL" id="EPB91851.1"/>
    </source>
</evidence>
<dbReference type="VEuPathDB" id="FungiDB:HMPREF1544_01360"/>
<dbReference type="CDD" id="cd00144">
    <property type="entry name" value="MPP_PPP_family"/>
    <property type="match status" value="1"/>
</dbReference>
<feature type="region of interest" description="Disordered" evidence="1">
    <location>
        <begin position="78"/>
        <end position="107"/>
    </location>
</feature>
<dbReference type="GO" id="GO:0000298">
    <property type="term" value="F:endopolyphosphatase activity"/>
    <property type="evidence" value="ECO:0007669"/>
    <property type="project" value="TreeGrafter"/>
</dbReference>
<keyword evidence="2" id="KW-0812">Transmembrane</keyword>
<dbReference type="Proteomes" id="UP000014254">
    <property type="component" value="Unassembled WGS sequence"/>
</dbReference>
<dbReference type="GO" id="GO:0006798">
    <property type="term" value="P:polyphosphate catabolic process"/>
    <property type="evidence" value="ECO:0007669"/>
    <property type="project" value="TreeGrafter"/>
</dbReference>
<evidence type="ECO:0000259" key="3">
    <source>
        <dbReference type="Pfam" id="PF00149"/>
    </source>
</evidence>
<dbReference type="OrthoDB" id="10267127at2759"/>
<feature type="compositionally biased region" description="Polar residues" evidence="1">
    <location>
        <begin position="78"/>
        <end position="91"/>
    </location>
</feature>